<accession>A0ABU5C503</accession>
<comment type="caution">
    <text evidence="1">The sequence shown here is derived from an EMBL/GenBank/DDBJ whole genome shotgun (WGS) entry which is preliminary data.</text>
</comment>
<proteinExistence type="predicted"/>
<dbReference type="Proteomes" id="UP001281447">
    <property type="component" value="Unassembled WGS sequence"/>
</dbReference>
<dbReference type="InterPro" id="IPR007554">
    <property type="entry name" value="Glycerophosphate_synth"/>
</dbReference>
<dbReference type="Pfam" id="PF04464">
    <property type="entry name" value="Glyphos_transf"/>
    <property type="match status" value="1"/>
</dbReference>
<dbReference type="InterPro" id="IPR043149">
    <property type="entry name" value="TagF_N"/>
</dbReference>
<evidence type="ECO:0000313" key="2">
    <source>
        <dbReference type="Proteomes" id="UP001281447"/>
    </source>
</evidence>
<dbReference type="PANTHER" id="PTHR37316">
    <property type="entry name" value="TEICHOIC ACID GLYCEROL-PHOSPHATE PRIMASE"/>
    <property type="match status" value="1"/>
</dbReference>
<dbReference type="EMBL" id="JAWDIP010000003">
    <property type="protein sequence ID" value="MDY0394150.1"/>
    <property type="molecule type" value="Genomic_DNA"/>
</dbReference>
<protein>
    <submittedName>
        <fullName evidence="1">CDP-glycerol glycerophosphotransferase family protein</fullName>
    </submittedName>
</protein>
<dbReference type="Gene3D" id="3.40.50.11820">
    <property type="match status" value="1"/>
</dbReference>
<sequence length="227" mass="26689">MYESRDGESITDSPYAIFKYMLNHKDFKQYKHIWSVQDFNTLSDVIDKYKNYPNVKFVQRNSKKYLKYLITSEYLINNSTFQSFFIPKANQKYINTWHGTPLKNMGFDIPGDPSHSQNVLRNFLSTDYILSPNSHTTKIFTTSYKLEGLYEGTIIEEGYPRIDLTLNTNPESFTKYLRDLNVIVEKGKKNILYAPTWKGTSVSRVENNILQIIADIKYLKKKSWKQI</sequence>
<dbReference type="PANTHER" id="PTHR37316:SF3">
    <property type="entry name" value="TEICHOIC ACID GLYCEROL-PHOSPHATE TRANSFERASE"/>
    <property type="match status" value="1"/>
</dbReference>
<organism evidence="1 2">
    <name type="scientific">Tigheibacillus halophilus</name>
    <dbReference type="NCBI Taxonomy" id="361280"/>
    <lineage>
        <taxon>Bacteria</taxon>
        <taxon>Bacillati</taxon>
        <taxon>Bacillota</taxon>
        <taxon>Bacilli</taxon>
        <taxon>Bacillales</taxon>
        <taxon>Bacillaceae</taxon>
        <taxon>Tigheibacillus</taxon>
    </lineage>
</organism>
<gene>
    <name evidence="1" type="ORF">RWE15_06215</name>
</gene>
<dbReference type="InterPro" id="IPR051612">
    <property type="entry name" value="Teichoic_Acid_Biosynth"/>
</dbReference>
<keyword evidence="2" id="KW-1185">Reference proteome</keyword>
<name>A0ABU5C503_9BACI</name>
<evidence type="ECO:0000313" key="1">
    <source>
        <dbReference type="EMBL" id="MDY0394150.1"/>
    </source>
</evidence>
<reference evidence="1 2" key="1">
    <citation type="submission" date="2023-10" db="EMBL/GenBank/DDBJ databases">
        <title>Virgibacillus halophilus 5B73C genome.</title>
        <authorList>
            <person name="Miliotis G."/>
            <person name="Sengupta P."/>
            <person name="Hameed A."/>
            <person name="Chuvochina M."/>
            <person name="Mcdonagh F."/>
            <person name="Simpson A.C."/>
            <person name="Singh N.K."/>
            <person name="Rekha P.D."/>
            <person name="Raman K."/>
            <person name="Hugenholtz P."/>
            <person name="Venkateswaran K."/>
        </authorList>
    </citation>
    <scope>NUCLEOTIDE SEQUENCE [LARGE SCALE GENOMIC DNA]</scope>
    <source>
        <strain evidence="1 2">5B73C</strain>
    </source>
</reference>